<protein>
    <recommendedName>
        <fullName evidence="5">Copper-sensing transcriptional repressor CsoR</fullName>
    </recommendedName>
    <alternativeName>
        <fullName evidence="6">Copper-sensitive operon repressor</fullName>
    </alternativeName>
</protein>
<reference evidence="7 8" key="1">
    <citation type="journal article" date="2015" name="Nature">
        <title>rRNA introns, odd ribosomes, and small enigmatic genomes across a large radiation of phyla.</title>
        <authorList>
            <person name="Brown C.T."/>
            <person name="Hug L.A."/>
            <person name="Thomas B.C."/>
            <person name="Sharon I."/>
            <person name="Castelle C.J."/>
            <person name="Singh A."/>
            <person name="Wilkins M.J."/>
            <person name="Williams K.H."/>
            <person name="Banfield J.F."/>
        </authorList>
    </citation>
    <scope>NUCLEOTIDE SEQUENCE [LARGE SCALE GENOMIC DNA]</scope>
</reference>
<evidence type="ECO:0000256" key="6">
    <source>
        <dbReference type="ARBA" id="ARBA00041544"/>
    </source>
</evidence>
<dbReference type="Pfam" id="PF02583">
    <property type="entry name" value="Trns_repr_metal"/>
    <property type="match status" value="1"/>
</dbReference>
<dbReference type="STRING" id="1619046.US42_C0012G0007"/>
<evidence type="ECO:0000313" key="7">
    <source>
        <dbReference type="EMBL" id="KKQ27236.1"/>
    </source>
</evidence>
<dbReference type="GO" id="GO:0003677">
    <property type="term" value="F:DNA binding"/>
    <property type="evidence" value="ECO:0007669"/>
    <property type="project" value="InterPro"/>
</dbReference>
<dbReference type="InterPro" id="IPR038390">
    <property type="entry name" value="Metal_Tscrpt_repr_sf"/>
</dbReference>
<keyword evidence="3" id="KW-0963">Cytoplasm</keyword>
<keyword evidence="4" id="KW-0479">Metal-binding</keyword>
<comment type="subunit">
    <text evidence="2">Homodimer.</text>
</comment>
<comment type="caution">
    <text evidence="7">The sequence shown here is derived from an EMBL/GenBank/DDBJ whole genome shotgun (WGS) entry which is preliminary data.</text>
</comment>
<dbReference type="InterPro" id="IPR003735">
    <property type="entry name" value="Metal_Tscrpt_repr"/>
</dbReference>
<evidence type="ECO:0000256" key="2">
    <source>
        <dbReference type="ARBA" id="ARBA00011738"/>
    </source>
</evidence>
<name>A0A0G0JGI8_9BACT</name>
<organism evidence="7 8">
    <name type="scientific">Candidatus Magasanikbacteria bacterium GW2011_GWC2_37_14</name>
    <dbReference type="NCBI Taxonomy" id="1619046"/>
    <lineage>
        <taxon>Bacteria</taxon>
        <taxon>Candidatus Magasanikiibacteriota</taxon>
    </lineage>
</organism>
<dbReference type="PANTHER" id="PTHR33677">
    <property type="entry name" value="TRANSCRIPTIONAL REPRESSOR FRMR-RELATED"/>
    <property type="match status" value="1"/>
</dbReference>
<evidence type="ECO:0000256" key="3">
    <source>
        <dbReference type="ARBA" id="ARBA00022490"/>
    </source>
</evidence>
<dbReference type="EMBL" id="LBSX01000012">
    <property type="protein sequence ID" value="KKQ27236.1"/>
    <property type="molecule type" value="Genomic_DNA"/>
</dbReference>
<dbReference type="PANTHER" id="PTHR33677:SF4">
    <property type="entry name" value="COPPER-SENSING TRANSCRIPTIONAL REPRESSOR CSOR"/>
    <property type="match status" value="1"/>
</dbReference>
<dbReference type="Proteomes" id="UP000034849">
    <property type="component" value="Unassembled WGS sequence"/>
</dbReference>
<dbReference type="GO" id="GO:0046872">
    <property type="term" value="F:metal ion binding"/>
    <property type="evidence" value="ECO:0007669"/>
    <property type="project" value="UniProtKB-KW"/>
</dbReference>
<evidence type="ECO:0000256" key="5">
    <source>
        <dbReference type="ARBA" id="ARBA00039938"/>
    </source>
</evidence>
<dbReference type="GO" id="GO:0045892">
    <property type="term" value="P:negative regulation of DNA-templated transcription"/>
    <property type="evidence" value="ECO:0007669"/>
    <property type="project" value="UniProtKB-ARBA"/>
</dbReference>
<dbReference type="AlphaFoldDB" id="A0A0G0JGI8"/>
<evidence type="ECO:0000256" key="1">
    <source>
        <dbReference type="ARBA" id="ARBA00004496"/>
    </source>
</evidence>
<evidence type="ECO:0000313" key="8">
    <source>
        <dbReference type="Proteomes" id="UP000034849"/>
    </source>
</evidence>
<comment type="subcellular location">
    <subcellularLocation>
        <location evidence="1">Cytoplasm</location>
    </subcellularLocation>
</comment>
<proteinExistence type="predicted"/>
<dbReference type="Gene3D" id="1.20.58.1000">
    <property type="entry name" value="Metal-sensitive repressor, helix protomer"/>
    <property type="match status" value="1"/>
</dbReference>
<dbReference type="GO" id="GO:0005737">
    <property type="term" value="C:cytoplasm"/>
    <property type="evidence" value="ECO:0007669"/>
    <property type="project" value="UniProtKB-SubCell"/>
</dbReference>
<gene>
    <name evidence="7" type="ORF">US42_C0012G0007</name>
</gene>
<accession>A0A0G0JGI8</accession>
<evidence type="ECO:0000256" key="4">
    <source>
        <dbReference type="ARBA" id="ARBA00022723"/>
    </source>
</evidence>
<sequence>MNKFNVNKAKLNLKKLRGQIDNIDIMIDKERDCLEIIQQINAAIGMFKKSKEYILENHLETCLAEKLNLKKGVEKTKFIKGLVYSFKIIS</sequence>